<accession>A0ABN1UKE6</accession>
<keyword evidence="3" id="KW-1185">Reference proteome</keyword>
<gene>
    <name evidence="2" type="ORF">GCM10009654_04620</name>
</gene>
<dbReference type="Proteomes" id="UP001501371">
    <property type="component" value="Unassembled WGS sequence"/>
</dbReference>
<sequence>MVGKHDKPGDDNGNDSDSLPGQPWTPPAPPSPDGGAPEGGGEHRK</sequence>
<feature type="region of interest" description="Disordered" evidence="1">
    <location>
        <begin position="1"/>
        <end position="45"/>
    </location>
</feature>
<dbReference type="RefSeq" id="WP_344269327.1">
    <property type="nucleotide sequence ID" value="NZ_BAAAKV010000003.1"/>
</dbReference>
<evidence type="ECO:0000313" key="3">
    <source>
        <dbReference type="Proteomes" id="UP001501371"/>
    </source>
</evidence>
<name>A0ABN1UKE6_9ACTN</name>
<evidence type="ECO:0008006" key="4">
    <source>
        <dbReference type="Google" id="ProtNLM"/>
    </source>
</evidence>
<evidence type="ECO:0000313" key="2">
    <source>
        <dbReference type="EMBL" id="GAA1152259.1"/>
    </source>
</evidence>
<dbReference type="EMBL" id="BAAAKV010000003">
    <property type="protein sequence ID" value="GAA1152259.1"/>
    <property type="molecule type" value="Genomic_DNA"/>
</dbReference>
<comment type="caution">
    <text evidence="2">The sequence shown here is derived from an EMBL/GenBank/DDBJ whole genome shotgun (WGS) entry which is preliminary data.</text>
</comment>
<protein>
    <recommendedName>
        <fullName evidence="4">RDD family protein</fullName>
    </recommendedName>
</protein>
<proteinExistence type="predicted"/>
<feature type="compositionally biased region" description="Pro residues" evidence="1">
    <location>
        <begin position="23"/>
        <end position="32"/>
    </location>
</feature>
<evidence type="ECO:0000256" key="1">
    <source>
        <dbReference type="SAM" id="MobiDB-lite"/>
    </source>
</evidence>
<feature type="compositionally biased region" description="Basic and acidic residues" evidence="1">
    <location>
        <begin position="1"/>
        <end position="10"/>
    </location>
</feature>
<organism evidence="2 3">
    <name type="scientific">Streptomyces hebeiensis</name>
    <dbReference type="NCBI Taxonomy" id="229486"/>
    <lineage>
        <taxon>Bacteria</taxon>
        <taxon>Bacillati</taxon>
        <taxon>Actinomycetota</taxon>
        <taxon>Actinomycetes</taxon>
        <taxon>Kitasatosporales</taxon>
        <taxon>Streptomycetaceae</taxon>
        <taxon>Streptomyces</taxon>
    </lineage>
</organism>
<reference evidence="2 3" key="1">
    <citation type="journal article" date="2019" name="Int. J. Syst. Evol. Microbiol.">
        <title>The Global Catalogue of Microorganisms (GCM) 10K type strain sequencing project: providing services to taxonomists for standard genome sequencing and annotation.</title>
        <authorList>
            <consortium name="The Broad Institute Genomics Platform"/>
            <consortium name="The Broad Institute Genome Sequencing Center for Infectious Disease"/>
            <person name="Wu L."/>
            <person name="Ma J."/>
        </authorList>
    </citation>
    <scope>NUCLEOTIDE SEQUENCE [LARGE SCALE GENOMIC DNA]</scope>
    <source>
        <strain evidence="2 3">JCM 12696</strain>
    </source>
</reference>